<keyword evidence="3" id="KW-1185">Reference proteome</keyword>
<evidence type="ECO:0000313" key="3">
    <source>
        <dbReference type="Proteomes" id="UP000788419"/>
    </source>
</evidence>
<protein>
    <submittedName>
        <fullName evidence="2">Alpha/beta hydrolase</fullName>
    </submittedName>
</protein>
<dbReference type="EMBL" id="PDWN01000012">
    <property type="protein sequence ID" value="KAF1693306.1"/>
    <property type="molecule type" value="Genomic_DNA"/>
</dbReference>
<accession>A0ABQ6Z5B1</accession>
<dbReference type="InterPro" id="IPR029058">
    <property type="entry name" value="AB_hydrolase_fold"/>
</dbReference>
<dbReference type="Proteomes" id="UP000788419">
    <property type="component" value="Unassembled WGS sequence"/>
</dbReference>
<comment type="caution">
    <text evidence="2">The sequence shown here is derived from an EMBL/GenBank/DDBJ whole genome shotgun (WGS) entry which is preliminary data.</text>
</comment>
<dbReference type="PANTHER" id="PTHR37946">
    <property type="entry name" value="SLL1969 PROTEIN"/>
    <property type="match status" value="1"/>
</dbReference>
<evidence type="ECO:0000313" key="2">
    <source>
        <dbReference type="EMBL" id="KAF1693306.1"/>
    </source>
</evidence>
<proteinExistence type="predicted"/>
<organism evidence="2 3">
    <name type="scientific">Pseudoxanthomonas daejeonensis</name>
    <dbReference type="NCBI Taxonomy" id="266062"/>
    <lineage>
        <taxon>Bacteria</taxon>
        <taxon>Pseudomonadati</taxon>
        <taxon>Pseudomonadota</taxon>
        <taxon>Gammaproteobacteria</taxon>
        <taxon>Lysobacterales</taxon>
        <taxon>Lysobacteraceae</taxon>
        <taxon>Pseudoxanthomonas</taxon>
    </lineage>
</organism>
<dbReference type="Gene3D" id="3.40.50.1820">
    <property type="entry name" value="alpha/beta hydrolase"/>
    <property type="match status" value="1"/>
</dbReference>
<dbReference type="InterPro" id="IPR000073">
    <property type="entry name" value="AB_hydrolase_1"/>
</dbReference>
<gene>
    <name evidence="2" type="ORF">CSC65_12695</name>
</gene>
<dbReference type="Pfam" id="PF12697">
    <property type="entry name" value="Abhydrolase_6"/>
    <property type="match status" value="1"/>
</dbReference>
<keyword evidence="2" id="KW-0378">Hydrolase</keyword>
<evidence type="ECO:0000259" key="1">
    <source>
        <dbReference type="Pfam" id="PF12697"/>
    </source>
</evidence>
<sequence length="231" mass="24415">MPPVQGECVVLLHGLGRTHRSMARIDWMLRDAGYATANIDYPSQSQTIEASARTAIPQGVRECRDAGAQRIHFVTHSMGGLLLRYYLGNDPVAGLGRVVMLGPPNQGSEVADALVGTTLYDRVNGPAGAQLVTGPGGIAARLGPAEFPLGIIAGNEQTAFDSVLATRIVGENDGKVAVERAKVDGMADFLVLPVNHTFMVVNDVVIGQVLEFLRHGRFLHEEAATPAAPAG</sequence>
<dbReference type="SUPFAM" id="SSF53474">
    <property type="entry name" value="alpha/beta-Hydrolases"/>
    <property type="match status" value="1"/>
</dbReference>
<reference evidence="2 3" key="1">
    <citation type="submission" date="2017-10" db="EMBL/GenBank/DDBJ databases">
        <title>Whole genome sequencing of members of genus Pseudoxanthomonas.</title>
        <authorList>
            <person name="Kumar S."/>
            <person name="Bansal K."/>
            <person name="Kaur A."/>
            <person name="Patil P."/>
            <person name="Sharma S."/>
            <person name="Patil P.B."/>
        </authorList>
    </citation>
    <scope>NUCLEOTIDE SEQUENCE [LARGE SCALE GENOMIC DNA]</scope>
    <source>
        <strain evidence="2 3">DSM 17801</strain>
    </source>
</reference>
<dbReference type="PANTHER" id="PTHR37946:SF1">
    <property type="entry name" value="SLL1969 PROTEIN"/>
    <property type="match status" value="1"/>
</dbReference>
<feature type="domain" description="AB hydrolase-1" evidence="1">
    <location>
        <begin position="9"/>
        <end position="131"/>
    </location>
</feature>
<dbReference type="GO" id="GO:0016787">
    <property type="term" value="F:hydrolase activity"/>
    <property type="evidence" value="ECO:0007669"/>
    <property type="project" value="UniProtKB-KW"/>
</dbReference>
<name>A0ABQ6Z5B1_9GAMM</name>